<evidence type="ECO:0000313" key="3">
    <source>
        <dbReference type="EMBL" id="MFC4540549.1"/>
    </source>
</evidence>
<protein>
    <submittedName>
        <fullName evidence="3">Right-handed parallel beta-helix repeat-containing protein</fullName>
    </submittedName>
</protein>
<keyword evidence="4" id="KW-1185">Reference proteome</keyword>
<feature type="compositionally biased region" description="Acidic residues" evidence="1">
    <location>
        <begin position="47"/>
        <end position="60"/>
    </location>
</feature>
<dbReference type="Gene3D" id="2.160.20.10">
    <property type="entry name" value="Single-stranded right-handed beta-helix, Pectin lyase-like"/>
    <property type="match status" value="2"/>
</dbReference>
<dbReference type="SUPFAM" id="SSF51126">
    <property type="entry name" value="Pectin lyase-like"/>
    <property type="match status" value="3"/>
</dbReference>
<feature type="region of interest" description="Disordered" evidence="1">
    <location>
        <begin position="506"/>
        <end position="526"/>
    </location>
</feature>
<gene>
    <name evidence="3" type="ORF">ACFO5R_01250</name>
</gene>
<dbReference type="InterPro" id="IPR012334">
    <property type="entry name" value="Pectin_lyas_fold"/>
</dbReference>
<proteinExistence type="predicted"/>
<dbReference type="InterPro" id="IPR039448">
    <property type="entry name" value="Beta_helix"/>
</dbReference>
<dbReference type="AlphaFoldDB" id="A0ABD5PJG8"/>
<name>A0ABD5PJG8_9EURY</name>
<comment type="caution">
    <text evidence="3">The sequence shown here is derived from an EMBL/GenBank/DDBJ whole genome shotgun (WGS) entry which is preliminary data.</text>
</comment>
<dbReference type="Pfam" id="PF13229">
    <property type="entry name" value="Beta_helix"/>
    <property type="match status" value="1"/>
</dbReference>
<organism evidence="3 4">
    <name type="scientific">Halosolutus amylolyticus</name>
    <dbReference type="NCBI Taxonomy" id="2932267"/>
    <lineage>
        <taxon>Archaea</taxon>
        <taxon>Methanobacteriati</taxon>
        <taxon>Methanobacteriota</taxon>
        <taxon>Stenosarchaea group</taxon>
        <taxon>Halobacteria</taxon>
        <taxon>Halobacteriales</taxon>
        <taxon>Natrialbaceae</taxon>
        <taxon>Halosolutus</taxon>
    </lineage>
</organism>
<dbReference type="InterPro" id="IPR011050">
    <property type="entry name" value="Pectin_lyase_fold/virulence"/>
</dbReference>
<dbReference type="RefSeq" id="WP_250138718.1">
    <property type="nucleotide sequence ID" value="NZ_JALIQP010000001.1"/>
</dbReference>
<dbReference type="InterPro" id="IPR006626">
    <property type="entry name" value="PbH1"/>
</dbReference>
<reference evidence="3 4" key="1">
    <citation type="journal article" date="2019" name="Int. J. Syst. Evol. Microbiol.">
        <title>The Global Catalogue of Microorganisms (GCM) 10K type strain sequencing project: providing services to taxonomists for standard genome sequencing and annotation.</title>
        <authorList>
            <consortium name="The Broad Institute Genomics Platform"/>
            <consortium name="The Broad Institute Genome Sequencing Center for Infectious Disease"/>
            <person name="Wu L."/>
            <person name="Ma J."/>
        </authorList>
    </citation>
    <scope>NUCLEOTIDE SEQUENCE [LARGE SCALE GENOMIC DNA]</scope>
    <source>
        <strain evidence="3 4">WLHS5</strain>
    </source>
</reference>
<accession>A0ABD5PJG8</accession>
<evidence type="ECO:0000256" key="1">
    <source>
        <dbReference type="SAM" id="MobiDB-lite"/>
    </source>
</evidence>
<feature type="compositionally biased region" description="Low complexity" evidence="1">
    <location>
        <begin position="506"/>
        <end position="519"/>
    </location>
</feature>
<dbReference type="SMART" id="SM00710">
    <property type="entry name" value="PbH1"/>
    <property type="match status" value="13"/>
</dbReference>
<dbReference type="EMBL" id="JBHSFA010000002">
    <property type="protein sequence ID" value="MFC4540549.1"/>
    <property type="molecule type" value="Genomic_DNA"/>
</dbReference>
<evidence type="ECO:0000313" key="4">
    <source>
        <dbReference type="Proteomes" id="UP001595898"/>
    </source>
</evidence>
<feature type="domain" description="Right handed beta helix" evidence="2">
    <location>
        <begin position="246"/>
        <end position="413"/>
    </location>
</feature>
<feature type="region of interest" description="Disordered" evidence="1">
    <location>
        <begin position="1"/>
        <end position="65"/>
    </location>
</feature>
<dbReference type="Proteomes" id="UP001595898">
    <property type="component" value="Unassembled WGS sequence"/>
</dbReference>
<sequence length="582" mass="59330">MTTLCLAGCSDSDEQSEGNEPQAEASDTDAETEEGERENGEETLVVEPEDSIQDAIDESEPGGTVEVRPATYGEAVTVDKELTLVAPDGAFLDGIAAGGEAGFTVAASGVRIEGFEIVDYATGGIVTETDVAEITVTDVVLSNNSGFPLDLSGDIVSLEGVALEDNGGPARIESSSDGNVTVTDGTFVRSDEGGLSVTSGKSIVLERVEALQNGATGVLVEGGDVRGQTVEVTDSTVIENTGGSGLSIAGTRGDDAVTVANLEATDNSDHGIEIAAETVTVSGVDLRKNGATTSGLSIESSGDGSVTISDSTIEQTERNTGWSSSDYGRGVHVVGGETVEVENVDLLQNGGHQLLVEGGDARGQTVSVRDSSIVENSSGSGLEITGTRGDDTVTVANVEAVDNSNHGIEIVAETVEVSGVDLRENGATTSGLSIESSSDGSVTISDSVVEQTVRNTGWFNSEYGRGVHVVGGETVEVENVDLLQNGGHQLLVEGGDVRGQTVSVSDSTITGSTDGSGVVAQDTGGDDEHTITNVTADDNSSYGFSLGAETVTIEDTSAEGNGSGPLELLTIDESEATIRNSF</sequence>
<feature type="compositionally biased region" description="Acidic residues" evidence="1">
    <location>
        <begin position="26"/>
        <end position="41"/>
    </location>
</feature>
<evidence type="ECO:0000259" key="2">
    <source>
        <dbReference type="Pfam" id="PF13229"/>
    </source>
</evidence>